<dbReference type="InterPro" id="IPR059215">
    <property type="entry name" value="BRCT2_TopBP1-like"/>
</dbReference>
<comment type="caution">
    <text evidence="4">The sequence shown here is derived from an EMBL/GenBank/DDBJ whole genome shotgun (WGS) entry which is preliminary data.</text>
</comment>
<dbReference type="InterPro" id="IPR036420">
    <property type="entry name" value="BRCT_dom_sf"/>
</dbReference>
<accession>A0A4T0LNZ9</accession>
<evidence type="ECO:0000259" key="3">
    <source>
        <dbReference type="PROSITE" id="PS50172"/>
    </source>
</evidence>
<dbReference type="GO" id="GO:0007095">
    <property type="term" value="P:mitotic G2 DNA damage checkpoint signaling"/>
    <property type="evidence" value="ECO:0007669"/>
    <property type="project" value="TreeGrafter"/>
</dbReference>
<feature type="domain" description="BRCT" evidence="3">
    <location>
        <begin position="474"/>
        <end position="551"/>
    </location>
</feature>
<feature type="compositionally biased region" description="Basic and acidic residues" evidence="2">
    <location>
        <begin position="771"/>
        <end position="790"/>
    </location>
</feature>
<dbReference type="Proteomes" id="UP000310708">
    <property type="component" value="Unassembled WGS sequence"/>
</dbReference>
<proteinExistence type="predicted"/>
<dbReference type="PROSITE" id="PS50172">
    <property type="entry name" value="BRCT"/>
    <property type="match status" value="2"/>
</dbReference>
<feature type="region of interest" description="Disordered" evidence="2">
    <location>
        <begin position="771"/>
        <end position="806"/>
    </location>
</feature>
<dbReference type="EMBL" id="SPRX01000026">
    <property type="protein sequence ID" value="TIC65156.1"/>
    <property type="molecule type" value="Genomic_DNA"/>
</dbReference>
<feature type="compositionally biased region" description="Polar residues" evidence="2">
    <location>
        <begin position="739"/>
        <end position="748"/>
    </location>
</feature>
<dbReference type="SUPFAM" id="SSF52113">
    <property type="entry name" value="BRCT domain"/>
    <property type="match status" value="2"/>
</dbReference>
<dbReference type="PANTHER" id="PTHR13561">
    <property type="entry name" value="DNA REPLICATION REGULATOR DPB11-RELATED"/>
    <property type="match status" value="1"/>
</dbReference>
<feature type="compositionally biased region" description="Polar residues" evidence="2">
    <location>
        <begin position="791"/>
        <end position="800"/>
    </location>
</feature>
<feature type="compositionally biased region" description="Polar residues" evidence="2">
    <location>
        <begin position="96"/>
        <end position="108"/>
    </location>
</feature>
<feature type="region of interest" description="Disordered" evidence="2">
    <location>
        <begin position="635"/>
        <end position="717"/>
    </location>
</feature>
<gene>
    <name evidence="4" type="ORF">E3Q01_02333</name>
</gene>
<dbReference type="InterPro" id="IPR001357">
    <property type="entry name" value="BRCT_dom"/>
</dbReference>
<evidence type="ECO:0000256" key="2">
    <source>
        <dbReference type="SAM" id="MobiDB-lite"/>
    </source>
</evidence>
<feature type="compositionally biased region" description="Polar residues" evidence="2">
    <location>
        <begin position="34"/>
        <end position="59"/>
    </location>
</feature>
<evidence type="ECO:0000313" key="4">
    <source>
        <dbReference type="EMBL" id="TIC65156.1"/>
    </source>
</evidence>
<feature type="region of interest" description="Disordered" evidence="2">
    <location>
        <begin position="566"/>
        <end position="618"/>
    </location>
</feature>
<dbReference type="SMART" id="SM00292">
    <property type="entry name" value="BRCT"/>
    <property type="match status" value="2"/>
</dbReference>
<feature type="compositionally biased region" description="Polar residues" evidence="2">
    <location>
        <begin position="706"/>
        <end position="717"/>
    </location>
</feature>
<feature type="region of interest" description="Disordered" evidence="2">
    <location>
        <begin position="1"/>
        <end position="164"/>
    </location>
</feature>
<feature type="compositionally biased region" description="Basic residues" evidence="2">
    <location>
        <begin position="645"/>
        <end position="654"/>
    </location>
</feature>
<feature type="compositionally biased region" description="Low complexity" evidence="2">
    <location>
        <begin position="580"/>
        <end position="596"/>
    </location>
</feature>
<dbReference type="GO" id="GO:0033314">
    <property type="term" value="P:mitotic DNA replication checkpoint signaling"/>
    <property type="evidence" value="ECO:0007669"/>
    <property type="project" value="TreeGrafter"/>
</dbReference>
<sequence length="806" mass="89995">MSESINIPHRQRSSSESTTSSLNHKPSSVKAALPSTSPFSSQPFKETSVSPTQPQTLSIQPPRRPSGSFELSGQPSPPGASGNSGITSLFRRFSFKGTNQPPSSQPNETPGGLNTIPAKQPLMSVEQPEQPATSVSPKLASGRRKSDQKRSVSPMVASSGIHEQQEEFYDEADDIHLKTTSEKPLDGFVFCSTGILNRHELYKKAMEMAIEFGSPKYNCAIQLEWIDGENVDVEALIQKYTLKPFANLIISMSGVEAGPIRKEIERSLIANGANISRDLHKQCTHLVTENTTSQKVKWARNYNMNNENKIKIVWTEWINACLAVNGRLPEEEFSTEKERPDISKYKPSQVKRPGILPQETEVQQPVINKKRSFVEQPGNEDLEKAVLKKHKVAKSSLVEGILSQTTKSPIRERSTHIDTSNSFFKDDSFNNASNAINMPTQPILPATNSFANNNIQPASSADQAEFAASLCITFSGLDECDRTQIMRFFRLLGITTKSSYPRGITHLISVMPPRGKRLERALEWQTPVVDVQWVWQTISTGRISPIEQYIWTPEKDKQNETNFFDSQSETTVQPPSIMLPSSQSSPKRSSQLQSSPTANIPLRKTLSTNPFKIKKENSSNGELLHDSIVQLLKQEGEKIYPNNSKTKKRPRLKRTSTSDSANNSVTPAPIPLEEQVDNRKEVTAAPSKATSSPLSSPSPPPSILSQVNSTQTNAQQNESLRIMYDDPEARNERKRILQALTNSSSDTRNAMKSDENYESSDIMYRFAKEDFEKPIAENRPKRNAAKESNEKTNNQQQYDPTQLDEF</sequence>
<dbReference type="CDD" id="cd17731">
    <property type="entry name" value="BRCT_TopBP1_rpt2_like"/>
    <property type="match status" value="1"/>
</dbReference>
<feature type="region of interest" description="Disordered" evidence="2">
    <location>
        <begin position="739"/>
        <end position="759"/>
    </location>
</feature>
<dbReference type="PANTHER" id="PTHR13561:SF20">
    <property type="entry name" value="DNA TOPOISOMERASE 2-BINDING PROTEIN 1"/>
    <property type="match status" value="1"/>
</dbReference>
<keyword evidence="1" id="KW-0677">Repeat</keyword>
<name>A0A4T0LNZ9_9BASI</name>
<protein>
    <recommendedName>
        <fullName evidence="3">BRCT domain-containing protein</fullName>
    </recommendedName>
</protein>
<evidence type="ECO:0000256" key="1">
    <source>
        <dbReference type="ARBA" id="ARBA00022737"/>
    </source>
</evidence>
<reference evidence="4 5" key="1">
    <citation type="submission" date="2019-03" db="EMBL/GenBank/DDBJ databases">
        <title>Sequencing 25 genomes of Wallemia mellicola.</title>
        <authorList>
            <person name="Gostincar C."/>
        </authorList>
    </citation>
    <scope>NUCLEOTIDE SEQUENCE [LARGE SCALE GENOMIC DNA]</scope>
    <source>
        <strain evidence="4 5">EXF-757</strain>
    </source>
</reference>
<evidence type="ECO:0000313" key="5">
    <source>
        <dbReference type="Proteomes" id="UP000310708"/>
    </source>
</evidence>
<dbReference type="Gene3D" id="3.40.50.10190">
    <property type="entry name" value="BRCT domain"/>
    <property type="match status" value="2"/>
</dbReference>
<feature type="compositionally biased region" description="Polar residues" evidence="2">
    <location>
        <begin position="655"/>
        <end position="666"/>
    </location>
</feature>
<organism evidence="4 5">
    <name type="scientific">Wallemia mellicola</name>
    <dbReference type="NCBI Taxonomy" id="1708541"/>
    <lineage>
        <taxon>Eukaryota</taxon>
        <taxon>Fungi</taxon>
        <taxon>Dikarya</taxon>
        <taxon>Basidiomycota</taxon>
        <taxon>Wallemiomycotina</taxon>
        <taxon>Wallemiomycetes</taxon>
        <taxon>Wallemiales</taxon>
        <taxon>Wallemiaceae</taxon>
        <taxon>Wallemia</taxon>
    </lineage>
</organism>
<dbReference type="GO" id="GO:0006270">
    <property type="term" value="P:DNA replication initiation"/>
    <property type="evidence" value="ECO:0007669"/>
    <property type="project" value="TreeGrafter"/>
</dbReference>
<dbReference type="AlphaFoldDB" id="A0A4T0LNZ9"/>
<dbReference type="Pfam" id="PF12738">
    <property type="entry name" value="PTCB-BRCT"/>
    <property type="match status" value="1"/>
</dbReference>
<dbReference type="CDD" id="cd00027">
    <property type="entry name" value="BRCT"/>
    <property type="match status" value="1"/>
</dbReference>
<feature type="domain" description="BRCT" evidence="3">
    <location>
        <begin position="240"/>
        <end position="335"/>
    </location>
</feature>
<dbReference type="Pfam" id="PF00533">
    <property type="entry name" value="BRCT"/>
    <property type="match status" value="1"/>
</dbReference>